<dbReference type="Pfam" id="PF00004">
    <property type="entry name" value="AAA"/>
    <property type="match status" value="1"/>
</dbReference>
<keyword evidence="3" id="KW-0812">Transmembrane</keyword>
<dbReference type="PANTHER" id="PTHR23076">
    <property type="entry name" value="METALLOPROTEASE M41 FTSH"/>
    <property type="match status" value="1"/>
</dbReference>
<dbReference type="GO" id="GO:0016887">
    <property type="term" value="F:ATP hydrolysis activity"/>
    <property type="evidence" value="ECO:0007669"/>
    <property type="project" value="InterPro"/>
</dbReference>
<dbReference type="GO" id="GO:0004222">
    <property type="term" value="F:metalloendopeptidase activity"/>
    <property type="evidence" value="ECO:0007669"/>
    <property type="project" value="InterPro"/>
</dbReference>
<dbReference type="SMART" id="SM00382">
    <property type="entry name" value="AAA"/>
    <property type="match status" value="1"/>
</dbReference>
<feature type="transmembrane region" description="Helical" evidence="3">
    <location>
        <begin position="678"/>
        <end position="699"/>
    </location>
</feature>
<sequence length="1302" mass="148694">MNSTTLTPSLQNFSLFDFPLRRGAKPSPKTARFPRNSPVSLKPFSPLHPLRVPPSSAAIRVIRCSASDDKADNSRLRTQQSSLKHCNGGNNALDVAKPIAFALFYVFIGVFCPFLGFQKPALAAVAAAASSATIAKEDSEEKGHKYSQYTRRLLATVSKLVKVIEEARNAGNEDFAVAVEEGLKEVKRTKTSLQEEILNGLYSELSVLKAEKEALMDRTEEIVSKSSKLKKEEQGLMRKAKGGGDKLQRLREEKRNLEREYNDIWERIGEIEDLIESQETIALSIGVRELLSIERECEALVKNVLSELRSHGSQSTSKPPATKLSKSELQKELQQANRKFQEQIILPSVLLSEDAEFLCNQDPTAFAHRIQQVLRDSKEMQNNLEANIRKAMKKHGEERRFVAITPPDEVVKGFPDIELKWIFGKKEVVIPKAASHHLLHGWKKWREDAKMDLKKRLLEDPELGKMYVAERQERILLDRDRVASRTWYNEQKNRWEMDPIAVPYAVSKKLVENARIRHDWAAMYVTLKGDDKEYYVDAKEFDMLFEDLGGFDALYLRMITAGIPTAVQLMWIPLSELDINQQFLLILTLFRQCFTGLWRTSIVSRARDWTFVKIRDINDDIMMMIVFPVLEFVIPYEVRMRLGMAWPEYSDVSVSSTWYLTWQSEAETNFKSRKTDGFLWYFWFLVRTAIYGYVIFHVFRFLKRNIPRVLGFGPIRKNPNFRKLRRVKGYLRYRTRKIRHKRKAGVDPISTAFDHMKRIKSPPIRLKDFASVESMKEEINEVVAFLQNPNAFQEMGARAPRGVLIVGERGTGKTSLALAIAAEAKVPVVEVKAQQLEAGLWVGQSASNVRELFQTARDLAPVIIFVEDFDLFAGVRGKFLHTKKQDHEAFINQLLVELDGFEKQDGVVLMATTRNLKQVDEALQRPGRMDRIFHLQRPTQAERKRILHIAARETMDEDLINFVDWRKVAEKTALLRPIELKLVPLSLEGSAFRRKFLDTDELLSYCSWFATFSPLVPRWVAKTKIVKRISKMMVNHLGLTLTKEDLQDVVDQMEPYGQINNGIELLSPPLDWTRETKFPHAVWAAGRGLMALLLPNFDVVDNLWLEPSSWEGIGCTKITKGRNDDSVNGNVETRAHLEKKLVFCFGSYVASQLLLPFGEENILSASELKDAQEIATRMVIQYGWGPDDSPTVYHHGTAVTALSMGDNFEYEMAAKVEKIYNLAYDKARVLLQKNCLVLEKIVEELIEYEILTGKDLDRIVAENGGVKEKEPFFLSSASYEEAISRNSLDDNTPAIALLSATN</sequence>
<reference evidence="5" key="2">
    <citation type="submission" date="2020-08" db="EMBL/GenBank/DDBJ databases">
        <title>Plant Genome Project.</title>
        <authorList>
            <person name="Zhang R.-G."/>
        </authorList>
    </citation>
    <scope>NUCLEOTIDE SEQUENCE</scope>
    <source>
        <strain evidence="5">Huo1</strain>
        <tissue evidence="5">Leaf</tissue>
    </source>
</reference>
<dbReference type="OrthoDB" id="2016434at2759"/>
<organism evidence="5">
    <name type="scientific">Salvia splendens</name>
    <name type="common">Scarlet sage</name>
    <dbReference type="NCBI Taxonomy" id="180675"/>
    <lineage>
        <taxon>Eukaryota</taxon>
        <taxon>Viridiplantae</taxon>
        <taxon>Streptophyta</taxon>
        <taxon>Embryophyta</taxon>
        <taxon>Tracheophyta</taxon>
        <taxon>Spermatophyta</taxon>
        <taxon>Magnoliopsida</taxon>
        <taxon>eudicotyledons</taxon>
        <taxon>Gunneridae</taxon>
        <taxon>Pentapetalae</taxon>
        <taxon>asterids</taxon>
        <taxon>lamiids</taxon>
        <taxon>Lamiales</taxon>
        <taxon>Lamiaceae</taxon>
        <taxon>Nepetoideae</taxon>
        <taxon>Mentheae</taxon>
        <taxon>Salviinae</taxon>
        <taxon>Salvia</taxon>
        <taxon>Salvia subgen. Calosphace</taxon>
        <taxon>core Calosphace</taxon>
    </lineage>
</organism>
<evidence type="ECO:0000256" key="1">
    <source>
        <dbReference type="SAM" id="Coils"/>
    </source>
</evidence>
<protein>
    <recommendedName>
        <fullName evidence="4">AAA+ ATPase domain-containing protein</fullName>
    </recommendedName>
</protein>
<dbReference type="GO" id="GO:0004176">
    <property type="term" value="F:ATP-dependent peptidase activity"/>
    <property type="evidence" value="ECO:0007669"/>
    <property type="project" value="InterPro"/>
</dbReference>
<keyword evidence="6" id="KW-1185">Reference proteome</keyword>
<dbReference type="GO" id="GO:0009535">
    <property type="term" value="C:chloroplast thylakoid membrane"/>
    <property type="evidence" value="ECO:0007669"/>
    <property type="project" value="TreeGrafter"/>
</dbReference>
<reference evidence="5" key="1">
    <citation type="submission" date="2018-01" db="EMBL/GenBank/DDBJ databases">
        <authorList>
            <person name="Mao J.F."/>
        </authorList>
    </citation>
    <scope>NUCLEOTIDE SEQUENCE</scope>
    <source>
        <strain evidence="5">Huo1</strain>
        <tissue evidence="5">Leaf</tissue>
    </source>
</reference>
<evidence type="ECO:0000256" key="3">
    <source>
        <dbReference type="SAM" id="Phobius"/>
    </source>
</evidence>
<comment type="caution">
    <text evidence="5">The sequence shown here is derived from an EMBL/GenBank/DDBJ whole genome shotgun (WGS) entry which is preliminary data.</text>
</comment>
<dbReference type="InterPro" id="IPR000642">
    <property type="entry name" value="Peptidase_M41"/>
</dbReference>
<evidence type="ECO:0000313" key="6">
    <source>
        <dbReference type="Proteomes" id="UP000298416"/>
    </source>
</evidence>
<dbReference type="InterPro" id="IPR003959">
    <property type="entry name" value="ATPase_AAA_core"/>
</dbReference>
<name>A0A8X8ZBS4_SALSN</name>
<keyword evidence="1" id="KW-0175">Coiled coil</keyword>
<dbReference type="GO" id="GO:0005524">
    <property type="term" value="F:ATP binding"/>
    <property type="evidence" value="ECO:0007669"/>
    <property type="project" value="InterPro"/>
</dbReference>
<gene>
    <name evidence="5" type="ORF">SASPL_140606</name>
</gene>
<dbReference type="EMBL" id="PNBA02000015">
    <property type="protein sequence ID" value="KAG6399131.1"/>
    <property type="molecule type" value="Genomic_DNA"/>
</dbReference>
<accession>A0A8X8ZBS4</accession>
<evidence type="ECO:0000313" key="5">
    <source>
        <dbReference type="EMBL" id="KAG6399131.1"/>
    </source>
</evidence>
<dbReference type="InterPro" id="IPR003593">
    <property type="entry name" value="AAA+_ATPase"/>
</dbReference>
<feature type="region of interest" description="Disordered" evidence="2">
    <location>
        <begin position="308"/>
        <end position="330"/>
    </location>
</feature>
<feature type="domain" description="AAA+ ATPase" evidence="4">
    <location>
        <begin position="799"/>
        <end position="939"/>
    </location>
</feature>
<feature type="coiled-coil region" evidence="1">
    <location>
        <begin position="176"/>
        <end position="267"/>
    </location>
</feature>
<dbReference type="Pfam" id="PF01434">
    <property type="entry name" value="Peptidase_M41"/>
    <property type="match status" value="1"/>
</dbReference>
<dbReference type="PANTHER" id="PTHR23076:SF58">
    <property type="entry name" value="INACTIVE ATP-DEPENDENT ZINC METALLOPROTEASE FTSHI 5, CHLOROPLASTIC-RELATED"/>
    <property type="match status" value="1"/>
</dbReference>
<feature type="transmembrane region" description="Helical" evidence="3">
    <location>
        <begin position="554"/>
        <end position="571"/>
    </location>
</feature>
<proteinExistence type="predicted"/>
<dbReference type="GO" id="GO:0006508">
    <property type="term" value="P:proteolysis"/>
    <property type="evidence" value="ECO:0007669"/>
    <property type="project" value="InterPro"/>
</dbReference>
<evidence type="ECO:0000259" key="4">
    <source>
        <dbReference type="SMART" id="SM00382"/>
    </source>
</evidence>
<dbReference type="Proteomes" id="UP000298416">
    <property type="component" value="Unassembled WGS sequence"/>
</dbReference>
<keyword evidence="3" id="KW-1133">Transmembrane helix</keyword>
<dbReference type="FunFam" id="3.40.50.300:FF:001891">
    <property type="entry name" value="ATP-dependent zinc metalloprotease FtsH 3"/>
    <property type="match status" value="1"/>
</dbReference>
<keyword evidence="3" id="KW-0472">Membrane</keyword>
<evidence type="ECO:0000256" key="2">
    <source>
        <dbReference type="SAM" id="MobiDB-lite"/>
    </source>
</evidence>